<name>A0A6M9PN88_9BURK</name>
<accession>A0A6M9PN88</accession>
<evidence type="ECO:0000256" key="1">
    <source>
        <dbReference type="ARBA" id="ARBA00004418"/>
    </source>
</evidence>
<dbReference type="AlphaFoldDB" id="A0A6M9PN88"/>
<organism evidence="2 3">
    <name type="scientific">Polynucleobacter tropicus</name>
    <dbReference type="NCBI Taxonomy" id="1743174"/>
    <lineage>
        <taxon>Bacteria</taxon>
        <taxon>Pseudomonadati</taxon>
        <taxon>Pseudomonadota</taxon>
        <taxon>Betaproteobacteria</taxon>
        <taxon>Burkholderiales</taxon>
        <taxon>Burkholderiaceae</taxon>
        <taxon>Polynucleobacter</taxon>
    </lineage>
</organism>
<keyword evidence="3" id="KW-1185">Reference proteome</keyword>
<proteinExistence type="predicted"/>
<sequence length="123" mass="14439">MRWEILTHRYLFLFSIAFFSSQLCAESRLFNIQIQDGKVPPSERVMRVKKGDQVIWKIRSDAEGELHIHAYQIDLTVKPGVEKKHVFTAFATGRYRVEWHPENERGKGIHHQESLASFEVFPN</sequence>
<reference evidence="2 3" key="1">
    <citation type="submission" date="2018-04" db="EMBL/GenBank/DDBJ databases">
        <title>Polynucleobacter sp. UH21B genome.</title>
        <authorList>
            <person name="Hahn M.W."/>
        </authorList>
    </citation>
    <scope>NUCLEOTIDE SEQUENCE [LARGE SCALE GENOMIC DNA]</scope>
    <source>
        <strain evidence="2 3">MWH-UH21B</strain>
    </source>
</reference>
<evidence type="ECO:0008006" key="4">
    <source>
        <dbReference type="Google" id="ProtNLM"/>
    </source>
</evidence>
<dbReference type="GO" id="GO:0042597">
    <property type="term" value="C:periplasmic space"/>
    <property type="evidence" value="ECO:0007669"/>
    <property type="project" value="UniProtKB-SubCell"/>
</dbReference>
<comment type="subcellular location">
    <subcellularLocation>
        <location evidence="1">Periplasm</location>
    </subcellularLocation>
</comment>
<dbReference type="SUPFAM" id="SSF49503">
    <property type="entry name" value="Cupredoxins"/>
    <property type="match status" value="1"/>
</dbReference>
<evidence type="ECO:0000313" key="3">
    <source>
        <dbReference type="Proteomes" id="UP000503312"/>
    </source>
</evidence>
<gene>
    <name evidence="2" type="ORF">DCO17_02625</name>
</gene>
<dbReference type="EMBL" id="CP028942">
    <property type="protein sequence ID" value="QKM64220.1"/>
    <property type="molecule type" value="Genomic_DNA"/>
</dbReference>
<dbReference type="Gene3D" id="2.60.40.420">
    <property type="entry name" value="Cupredoxins - blue copper proteins"/>
    <property type="match status" value="1"/>
</dbReference>
<dbReference type="Proteomes" id="UP000503312">
    <property type="component" value="Chromosome"/>
</dbReference>
<dbReference type="KEGG" id="ptrp:DCO17_02625"/>
<protein>
    <recommendedName>
        <fullName evidence="4">EfeO-type cupredoxin-like domain-containing protein</fullName>
    </recommendedName>
</protein>
<evidence type="ECO:0000313" key="2">
    <source>
        <dbReference type="EMBL" id="QKM64220.1"/>
    </source>
</evidence>
<dbReference type="InterPro" id="IPR008972">
    <property type="entry name" value="Cupredoxin"/>
</dbReference>